<evidence type="ECO:0000313" key="2">
    <source>
        <dbReference type="EMBL" id="PZD93133.1"/>
    </source>
</evidence>
<evidence type="ECO:0000256" key="1">
    <source>
        <dbReference type="SAM" id="Phobius"/>
    </source>
</evidence>
<comment type="caution">
    <text evidence="2">The sequence shown here is derived from an EMBL/GenBank/DDBJ whole genome shotgun (WGS) entry which is preliminary data.</text>
</comment>
<sequence length="134" mass="16130">MMPFAEDNLLRRFVNARDVIRNLWGEDMKDKKNEKPRTLFILFISIVVLFFIYTSYKQNVIDQDTLVLFVYEDKNEPDKDEILIKGITLVSFNPRHERFHITKYPTYILMNSKSEEIEIISNEISDIKEYMNKR</sequence>
<name>A0A2W1L250_9BACL</name>
<dbReference type="AlphaFoldDB" id="A0A2W1L250"/>
<keyword evidence="1" id="KW-0472">Membrane</keyword>
<evidence type="ECO:0000313" key="3">
    <source>
        <dbReference type="Proteomes" id="UP000249522"/>
    </source>
</evidence>
<dbReference type="EMBL" id="QKRB01000059">
    <property type="protein sequence ID" value="PZD93133.1"/>
    <property type="molecule type" value="Genomic_DNA"/>
</dbReference>
<proteinExistence type="predicted"/>
<feature type="transmembrane region" description="Helical" evidence="1">
    <location>
        <begin position="38"/>
        <end position="56"/>
    </location>
</feature>
<protein>
    <submittedName>
        <fullName evidence="2">Uncharacterized protein</fullName>
    </submittedName>
</protein>
<keyword evidence="1" id="KW-1133">Transmembrane helix</keyword>
<keyword evidence="1" id="KW-0812">Transmembrane</keyword>
<keyword evidence="3" id="KW-1185">Reference proteome</keyword>
<organism evidence="2 3">
    <name type="scientific">Paenibacillus sambharensis</name>
    <dbReference type="NCBI Taxonomy" id="1803190"/>
    <lineage>
        <taxon>Bacteria</taxon>
        <taxon>Bacillati</taxon>
        <taxon>Bacillota</taxon>
        <taxon>Bacilli</taxon>
        <taxon>Bacillales</taxon>
        <taxon>Paenibacillaceae</taxon>
        <taxon>Paenibacillus</taxon>
    </lineage>
</organism>
<accession>A0A2W1L250</accession>
<gene>
    <name evidence="2" type="ORF">DNH61_24690</name>
</gene>
<dbReference type="Proteomes" id="UP000249522">
    <property type="component" value="Unassembled WGS sequence"/>
</dbReference>
<reference evidence="2 3" key="1">
    <citation type="submission" date="2018-06" db="EMBL/GenBank/DDBJ databases">
        <title>Paenibacillus imtechensis sp. nov.</title>
        <authorList>
            <person name="Pinnaka A.K."/>
            <person name="Singh H."/>
            <person name="Kaur M."/>
        </authorList>
    </citation>
    <scope>NUCLEOTIDE SEQUENCE [LARGE SCALE GENOMIC DNA]</scope>
    <source>
        <strain evidence="2 3">SMB1</strain>
    </source>
</reference>